<feature type="transmembrane region" description="Helical" evidence="1">
    <location>
        <begin position="210"/>
        <end position="228"/>
    </location>
</feature>
<keyword evidence="1" id="KW-0472">Membrane</keyword>
<accession>A0A0S4TLM3</accession>
<keyword evidence="1" id="KW-1133">Transmembrane helix</keyword>
<dbReference type="EMBL" id="LN899819">
    <property type="protein sequence ID" value="CUV10983.1"/>
    <property type="molecule type" value="Genomic_DNA"/>
</dbReference>
<evidence type="ECO:0000313" key="2">
    <source>
        <dbReference type="EMBL" id="CUV10983.1"/>
    </source>
</evidence>
<name>A0A0S4TLM3_RALSL</name>
<feature type="transmembrane region" description="Helical" evidence="1">
    <location>
        <begin position="12"/>
        <end position="28"/>
    </location>
</feature>
<feature type="transmembrane region" description="Helical" evidence="1">
    <location>
        <begin position="172"/>
        <end position="190"/>
    </location>
</feature>
<feature type="transmembrane region" description="Helical" evidence="1">
    <location>
        <begin position="35"/>
        <end position="52"/>
    </location>
</feature>
<dbReference type="Pfam" id="PF06166">
    <property type="entry name" value="DUF979"/>
    <property type="match status" value="1"/>
</dbReference>
<feature type="transmembrane region" description="Helical" evidence="1">
    <location>
        <begin position="133"/>
        <end position="152"/>
    </location>
</feature>
<feature type="transmembrane region" description="Helical" evidence="1">
    <location>
        <begin position="100"/>
        <end position="118"/>
    </location>
</feature>
<keyword evidence="1 2" id="KW-0812">Transmembrane</keyword>
<organism evidence="2">
    <name type="scientific">Ralstonia solanacearum</name>
    <name type="common">Pseudomonas solanacearum</name>
    <dbReference type="NCBI Taxonomy" id="305"/>
    <lineage>
        <taxon>Bacteria</taxon>
        <taxon>Pseudomonadati</taxon>
        <taxon>Pseudomonadota</taxon>
        <taxon>Betaproteobacteria</taxon>
        <taxon>Burkholderiales</taxon>
        <taxon>Burkholderiaceae</taxon>
        <taxon>Ralstonia</taxon>
        <taxon>Ralstonia solanacearum species complex</taxon>
    </lineage>
</organism>
<protein>
    <submittedName>
        <fullName evidence="2">Putative transmembrane protein</fullName>
    </submittedName>
</protein>
<evidence type="ECO:0000256" key="1">
    <source>
        <dbReference type="SAM" id="Phobius"/>
    </source>
</evidence>
<proteinExistence type="predicted"/>
<gene>
    <name evidence="2" type="ORF">RUN39_v1_50055</name>
</gene>
<sequence>MSTMILSINYLYWLAGIVLAITALMTFADKTHPRRWATGLFWAIFAVIFLVGDRLPPIVVGLGAVLMAVLAGFGGVVLGKHGELPVEARRASAERLGNRLFIPALTIPVVTVIGSVLLKDVKLGGAFLLDPKNQTFVSLGIGCIVALGLACWLTRDTPAQAMRESRRLTESLGWALVLPQMLAMLGLVFADAGVGKAVAHLTTAYINMDYRLVAVIVYCVGMALFTVIMGNGFAAFPVMTGGVGVPILVGVYHANPAVMAAIGMFSGYCGTLMTPMAANFNVVPAALLELSDKNAVIKTQVPTALLLLTANIVLLYFLMLR</sequence>
<reference evidence="2" key="1">
    <citation type="submission" date="2015-10" db="EMBL/GenBank/DDBJ databases">
        <authorList>
            <person name="Gilbert D.G."/>
        </authorList>
    </citation>
    <scope>NUCLEOTIDE SEQUENCE</scope>
    <source>
        <strain evidence="2">Phyl III-seqv23</strain>
    </source>
</reference>
<dbReference type="AlphaFoldDB" id="A0A0S4TLM3"/>
<feature type="transmembrane region" description="Helical" evidence="1">
    <location>
        <begin position="58"/>
        <end position="79"/>
    </location>
</feature>
<dbReference type="InterPro" id="IPR009323">
    <property type="entry name" value="DUF979"/>
</dbReference>
<feature type="transmembrane region" description="Helical" evidence="1">
    <location>
        <begin position="301"/>
        <end position="319"/>
    </location>
</feature>